<dbReference type="Gramene" id="Manes.02G064600.1.v8.1">
    <property type="protein sequence ID" value="Manes.02G064600.1.v8.1.CDS"/>
    <property type="gene ID" value="Manes.02G064600.v8.1"/>
</dbReference>
<keyword evidence="2" id="KW-1185">Reference proteome</keyword>
<dbReference type="STRING" id="3983.A0A2C9WCZ2"/>
<reference evidence="2" key="1">
    <citation type="journal article" date="2016" name="Nat. Biotechnol.">
        <title>Sequencing wild and cultivated cassava and related species reveals extensive interspecific hybridization and genetic diversity.</title>
        <authorList>
            <person name="Bredeson J.V."/>
            <person name="Lyons J.B."/>
            <person name="Prochnik S.E."/>
            <person name="Wu G.A."/>
            <person name="Ha C.M."/>
            <person name="Edsinger-Gonzales E."/>
            <person name="Grimwood J."/>
            <person name="Schmutz J."/>
            <person name="Rabbi I.Y."/>
            <person name="Egesi C."/>
            <person name="Nauluvula P."/>
            <person name="Lebot V."/>
            <person name="Ndunguru J."/>
            <person name="Mkamilo G."/>
            <person name="Bart R.S."/>
            <person name="Setter T.L."/>
            <person name="Gleadow R.M."/>
            <person name="Kulakow P."/>
            <person name="Ferguson M.E."/>
            <person name="Rounsley S."/>
            <person name="Rokhsar D.S."/>
        </authorList>
    </citation>
    <scope>NUCLEOTIDE SEQUENCE [LARGE SCALE GENOMIC DNA]</scope>
    <source>
        <strain evidence="2">cv. AM560-2</strain>
    </source>
</reference>
<dbReference type="PANTHER" id="PTHR31050">
    <property type="entry name" value="OS08G0413200 PROTEIN"/>
    <property type="match status" value="1"/>
</dbReference>
<dbReference type="InterPro" id="IPR010683">
    <property type="entry name" value="DUF1262"/>
</dbReference>
<proteinExistence type="predicted"/>
<dbReference type="AlphaFoldDB" id="A0A2C9WCZ2"/>
<dbReference type="Pfam" id="PF06880">
    <property type="entry name" value="DUF1262"/>
    <property type="match status" value="1"/>
</dbReference>
<dbReference type="EMBL" id="CM004388">
    <property type="protein sequence ID" value="OAY57027.1"/>
    <property type="molecule type" value="Genomic_DNA"/>
</dbReference>
<dbReference type="OrthoDB" id="1898393at2759"/>
<evidence type="ECO:0000313" key="1">
    <source>
        <dbReference type="EMBL" id="OAY57027.1"/>
    </source>
</evidence>
<protein>
    <submittedName>
        <fullName evidence="1">Uncharacterized protein</fullName>
    </submittedName>
</protein>
<accession>A0A2C9WCZ2</accession>
<evidence type="ECO:0000313" key="2">
    <source>
        <dbReference type="Proteomes" id="UP000091857"/>
    </source>
</evidence>
<dbReference type="OMA" id="QWWEEIY"/>
<sequence>MYVTRPLSLYRKFPSALSAEPPEGPYTGYLVITDEESETQDTYCFGACKKRRVKRLPFPQDNILNVIHSSEYHETILARKKVWFLPVLDQPLSSNCYYVIKAKGRYKGQAFTCSRDDDMGLLCCLKKVIKDVKPKPLDPRNIYQQFKIHRHYGRSFFAKSLAPYGYPPELLRNKGWEVRISSSSTHKFQPRIDDALGLDESLRTQLPSFNFPISSKSSSSVIVGTWYCPFVFIREEARIREQMKRSMLYKMTLEQYWEEIFSCDNVNNETNTVIVVDTNVQREVDKVFDMEAEKGERTGRGAFIWYRAVGNRNRRICRGFRVGLSFAIAEKMKWVLEAGGWADGPERTVRVGGRIEIGSEGECEWRRFSCYVLVESFVLKRMDGSLVLTCDFRHTNKIKCKYE</sequence>
<organism evidence="1 2">
    <name type="scientific">Manihot esculenta</name>
    <name type="common">Cassava</name>
    <name type="synonym">Jatropha manihot</name>
    <dbReference type="NCBI Taxonomy" id="3983"/>
    <lineage>
        <taxon>Eukaryota</taxon>
        <taxon>Viridiplantae</taxon>
        <taxon>Streptophyta</taxon>
        <taxon>Embryophyta</taxon>
        <taxon>Tracheophyta</taxon>
        <taxon>Spermatophyta</taxon>
        <taxon>Magnoliopsida</taxon>
        <taxon>eudicotyledons</taxon>
        <taxon>Gunneridae</taxon>
        <taxon>Pentapetalae</taxon>
        <taxon>rosids</taxon>
        <taxon>fabids</taxon>
        <taxon>Malpighiales</taxon>
        <taxon>Euphorbiaceae</taxon>
        <taxon>Crotonoideae</taxon>
        <taxon>Manihoteae</taxon>
        <taxon>Manihot</taxon>
    </lineage>
</organism>
<name>A0A2C9WCZ2_MANES</name>
<dbReference type="PANTHER" id="PTHR31050:SF4">
    <property type="entry name" value="DUF1262 FAMILY PROTEIN (DUF1262)"/>
    <property type="match status" value="1"/>
</dbReference>
<gene>
    <name evidence="1" type="ORF">MANES_02G064600v8</name>
</gene>
<comment type="caution">
    <text evidence="1">The sequence shown here is derived from an EMBL/GenBank/DDBJ whole genome shotgun (WGS) entry which is preliminary data.</text>
</comment>
<dbReference type="Proteomes" id="UP000091857">
    <property type="component" value="Chromosome 2"/>
</dbReference>